<accession>A0A645IIY4</accession>
<sequence>MKYQSTDNNIHNVTQLIKEQNRAVKIFAIRSKKRKQIENEKIYTAIDRFNNINNYVVKELLPALQKIKDNDRYVFQYIDDTLEPFFDLNAKYFKIIIKNKVNNIENFFIASYNINDFLVKMREPNSKNENAVIEHKLPIVQASKNRFREIFFNYFESIIKFDSLLNLK</sequence>
<proteinExistence type="predicted"/>
<gene>
    <name evidence="1" type="ORF">SDC9_194905</name>
</gene>
<dbReference type="EMBL" id="VSSQ01108702">
    <property type="protein sequence ID" value="MPN47303.1"/>
    <property type="molecule type" value="Genomic_DNA"/>
</dbReference>
<comment type="caution">
    <text evidence="1">The sequence shown here is derived from an EMBL/GenBank/DDBJ whole genome shotgun (WGS) entry which is preliminary data.</text>
</comment>
<organism evidence="1">
    <name type="scientific">bioreactor metagenome</name>
    <dbReference type="NCBI Taxonomy" id="1076179"/>
    <lineage>
        <taxon>unclassified sequences</taxon>
        <taxon>metagenomes</taxon>
        <taxon>ecological metagenomes</taxon>
    </lineage>
</organism>
<evidence type="ECO:0000313" key="1">
    <source>
        <dbReference type="EMBL" id="MPN47303.1"/>
    </source>
</evidence>
<dbReference type="AlphaFoldDB" id="A0A645IIY4"/>
<name>A0A645IIY4_9ZZZZ</name>
<protein>
    <submittedName>
        <fullName evidence="1">Uncharacterized protein</fullName>
    </submittedName>
</protein>
<reference evidence="1" key="1">
    <citation type="submission" date="2019-08" db="EMBL/GenBank/DDBJ databases">
        <authorList>
            <person name="Kucharzyk K."/>
            <person name="Murdoch R.W."/>
            <person name="Higgins S."/>
            <person name="Loffler F."/>
        </authorList>
    </citation>
    <scope>NUCLEOTIDE SEQUENCE</scope>
</reference>